<comment type="caution">
    <text evidence="1">The sequence shown here is derived from an EMBL/GenBank/DDBJ whole genome shotgun (WGS) entry which is preliminary data.</text>
</comment>
<dbReference type="EMBL" id="VOFY01000021">
    <property type="protein sequence ID" value="KAA8581733.1"/>
    <property type="molecule type" value="Genomic_DNA"/>
</dbReference>
<gene>
    <name evidence="1" type="ORF">FQN60_003314</name>
</gene>
<name>A0A5J5CLU2_9PERO</name>
<evidence type="ECO:0000313" key="2">
    <source>
        <dbReference type="Proteomes" id="UP000327493"/>
    </source>
</evidence>
<organism evidence="1 2">
    <name type="scientific">Etheostoma spectabile</name>
    <name type="common">orangethroat darter</name>
    <dbReference type="NCBI Taxonomy" id="54343"/>
    <lineage>
        <taxon>Eukaryota</taxon>
        <taxon>Metazoa</taxon>
        <taxon>Chordata</taxon>
        <taxon>Craniata</taxon>
        <taxon>Vertebrata</taxon>
        <taxon>Euteleostomi</taxon>
        <taxon>Actinopterygii</taxon>
        <taxon>Neopterygii</taxon>
        <taxon>Teleostei</taxon>
        <taxon>Neoteleostei</taxon>
        <taxon>Acanthomorphata</taxon>
        <taxon>Eupercaria</taxon>
        <taxon>Perciformes</taxon>
        <taxon>Percoidei</taxon>
        <taxon>Percidae</taxon>
        <taxon>Etheostomatinae</taxon>
        <taxon>Etheostoma</taxon>
    </lineage>
</organism>
<protein>
    <submittedName>
        <fullName evidence="1">Uncharacterized protein</fullName>
    </submittedName>
</protein>
<accession>A0A5J5CLU2</accession>
<keyword evidence="2" id="KW-1185">Reference proteome</keyword>
<sequence length="59" mass="6670">MKPTRLNHTRTLAQITFAQSVPDVQNRMKRSLCRISLAVAPHQDSCVRGIESEVCQSLF</sequence>
<evidence type="ECO:0000313" key="1">
    <source>
        <dbReference type="EMBL" id="KAA8581733.1"/>
    </source>
</evidence>
<dbReference type="Proteomes" id="UP000327493">
    <property type="component" value="Chromosome 21"/>
</dbReference>
<dbReference type="AlphaFoldDB" id="A0A5J5CLU2"/>
<proteinExistence type="predicted"/>
<reference evidence="1 2" key="1">
    <citation type="submission" date="2019-08" db="EMBL/GenBank/DDBJ databases">
        <title>A chromosome-level genome assembly, high-density linkage maps, and genome scans reveal the genomic architecture of hybrid incompatibilities underlying speciation via character displacement in darters (Percidae: Etheostominae).</title>
        <authorList>
            <person name="Moran R.L."/>
            <person name="Catchen J.M."/>
            <person name="Fuller R.C."/>
        </authorList>
    </citation>
    <scope>NUCLEOTIDE SEQUENCE [LARGE SCALE GENOMIC DNA]</scope>
    <source>
        <strain evidence="1">EspeVRDwgs_2016</strain>
        <tissue evidence="1">Muscle</tissue>
    </source>
</reference>